<feature type="domain" description="DNA polymerase III beta sliding clamp central" evidence="12">
    <location>
        <begin position="130"/>
        <end position="243"/>
    </location>
</feature>
<dbReference type="PIRSF" id="PIRSF000804">
    <property type="entry name" value="DNA_pol_III_b"/>
    <property type="match status" value="1"/>
</dbReference>
<dbReference type="Proteomes" id="UP000294441">
    <property type="component" value="Chromosome 1"/>
</dbReference>
<evidence type="ECO:0000256" key="2">
    <source>
        <dbReference type="ARBA" id="ARBA00010752"/>
    </source>
</evidence>
<organism evidence="14 15">
    <name type="scientific">Candidatus Erwinia haradaeae</name>
    <dbReference type="NCBI Taxonomy" id="1922217"/>
    <lineage>
        <taxon>Bacteria</taxon>
        <taxon>Pseudomonadati</taxon>
        <taxon>Pseudomonadota</taxon>
        <taxon>Gammaproteobacteria</taxon>
        <taxon>Enterobacterales</taxon>
        <taxon>Erwiniaceae</taxon>
        <taxon>Erwinia</taxon>
    </lineage>
</organism>
<dbReference type="EMBL" id="LR217713">
    <property type="protein sequence ID" value="VFP81754.1"/>
    <property type="molecule type" value="Genomic_DNA"/>
</dbReference>
<dbReference type="Pfam" id="PF02768">
    <property type="entry name" value="DNA_pol3_beta_3"/>
    <property type="match status" value="1"/>
</dbReference>
<dbReference type="NCBIfam" id="TIGR00663">
    <property type="entry name" value="dnan"/>
    <property type="match status" value="1"/>
</dbReference>
<dbReference type="FunFam" id="3.10.150.10:FF:000002">
    <property type="entry name" value="Beta sliding clamp"/>
    <property type="match status" value="1"/>
</dbReference>
<dbReference type="OrthoDB" id="8421503at2"/>
<dbReference type="InterPro" id="IPR022635">
    <property type="entry name" value="DNA_polIII_beta_C"/>
</dbReference>
<evidence type="ECO:0000259" key="11">
    <source>
        <dbReference type="Pfam" id="PF00712"/>
    </source>
</evidence>
<dbReference type="Gene3D" id="3.10.150.10">
    <property type="entry name" value="DNA Polymerase III, subunit A, domain 2"/>
    <property type="match status" value="1"/>
</dbReference>
<sequence precursor="true">MKFIIEREFLLKPLQQVISPLAGRPALPILSNLLLEVREGSLILTGTDLEMEMVVHLPLKKEYHIGAITIPGRKFFDICRNLPENVEITVMLEDTRILVQSGRSRFSLLTLPSSAFPNLEDWKSEVEFSVQQVVIKRLIDATQFSMAHQDVRYYLNGMLFETSGEILRTVSTDGHRLAICSMSVEKILPNYSVIVPRKGVIELARLLDGRKGLLHVQIGRNNIRVHSGNFIFTSKLVDGRFPDYRRVLPNNPDKILHADCNLLKQSLSRVAILSNEKVRAVRLYISLNNIKITANNPEQEEAEEILDALYSGSDFEIGLNVNYVLDALNALKCQNVRILLTNSISSIQIEDMTSPTASYVIMPMRL</sequence>
<keyword evidence="5 10" id="KW-0808">Transferase</keyword>
<dbReference type="Pfam" id="PF02767">
    <property type="entry name" value="DNA_pol3_beta_2"/>
    <property type="match status" value="1"/>
</dbReference>
<dbReference type="GO" id="GO:0003887">
    <property type="term" value="F:DNA-directed DNA polymerase activity"/>
    <property type="evidence" value="ECO:0007669"/>
    <property type="project" value="UniProtKB-UniRule"/>
</dbReference>
<feature type="domain" description="DNA polymerase III beta sliding clamp N-terminal" evidence="11">
    <location>
        <begin position="1"/>
        <end position="119"/>
    </location>
</feature>
<dbReference type="SMART" id="SM00480">
    <property type="entry name" value="POL3Bc"/>
    <property type="match status" value="1"/>
</dbReference>
<name>A0A451D7S9_9GAMM</name>
<keyword evidence="6 10" id="KW-0548">Nucleotidyltransferase</keyword>
<dbReference type="InterPro" id="IPR046938">
    <property type="entry name" value="DNA_clamp_sf"/>
</dbReference>
<comment type="function">
    <text evidence="10">Confers DNA tethering and processivity to DNA polymerases and other proteins. Acts as a clamp, forming a ring around DNA (a reaction catalyzed by the clamp-loading complex) which diffuses in an ATP-independent manner freely and bidirectionally along dsDNA. Initially characterized for its ability to contact the catalytic subunit of DNA polymerase III (Pol III), a complex, multichain enzyme responsible for most of the replicative synthesis in bacteria; Pol III exhibits 3'-5' exonuclease proofreading activity. The beta chain is required for initiation of replication as well as for processivity of DNA replication.</text>
</comment>
<dbReference type="Pfam" id="PF00712">
    <property type="entry name" value="DNA_pol3_beta"/>
    <property type="match status" value="1"/>
</dbReference>
<protein>
    <recommendedName>
        <fullName evidence="3 10">Beta sliding clamp</fullName>
    </recommendedName>
</protein>
<accession>A0A451D7S9</accession>
<evidence type="ECO:0000256" key="3">
    <source>
        <dbReference type="ARBA" id="ARBA00021035"/>
    </source>
</evidence>
<dbReference type="GO" id="GO:0006271">
    <property type="term" value="P:DNA strand elongation involved in DNA replication"/>
    <property type="evidence" value="ECO:0007669"/>
    <property type="project" value="TreeGrafter"/>
</dbReference>
<evidence type="ECO:0000259" key="12">
    <source>
        <dbReference type="Pfam" id="PF02767"/>
    </source>
</evidence>
<dbReference type="GO" id="GO:0009360">
    <property type="term" value="C:DNA polymerase III complex"/>
    <property type="evidence" value="ECO:0007669"/>
    <property type="project" value="InterPro"/>
</dbReference>
<dbReference type="CDD" id="cd00140">
    <property type="entry name" value="beta_clamp"/>
    <property type="match status" value="1"/>
</dbReference>
<evidence type="ECO:0000256" key="5">
    <source>
        <dbReference type="ARBA" id="ARBA00022679"/>
    </source>
</evidence>
<dbReference type="Gene3D" id="3.70.10.10">
    <property type="match status" value="1"/>
</dbReference>
<evidence type="ECO:0000256" key="10">
    <source>
        <dbReference type="PIRNR" id="PIRNR000804"/>
    </source>
</evidence>
<dbReference type="GeneID" id="66304360"/>
<keyword evidence="8 10" id="KW-0239">DNA-directed DNA polymerase</keyword>
<evidence type="ECO:0000256" key="8">
    <source>
        <dbReference type="ARBA" id="ARBA00022932"/>
    </source>
</evidence>
<keyword evidence="9" id="KW-0238">DNA-binding</keyword>
<evidence type="ECO:0000256" key="4">
    <source>
        <dbReference type="ARBA" id="ARBA00022490"/>
    </source>
</evidence>
<evidence type="ECO:0000313" key="14">
    <source>
        <dbReference type="EMBL" id="VFP81754.1"/>
    </source>
</evidence>
<dbReference type="SUPFAM" id="SSF55979">
    <property type="entry name" value="DNA clamp"/>
    <property type="match status" value="3"/>
</dbReference>
<dbReference type="FunFam" id="3.10.150.10:FF:000001">
    <property type="entry name" value="Beta sliding clamp"/>
    <property type="match status" value="1"/>
</dbReference>
<dbReference type="InterPro" id="IPR022634">
    <property type="entry name" value="DNA_polIII_beta_N"/>
</dbReference>
<comment type="subcellular location">
    <subcellularLocation>
        <location evidence="1 10">Cytoplasm</location>
    </subcellularLocation>
</comment>
<evidence type="ECO:0000256" key="1">
    <source>
        <dbReference type="ARBA" id="ARBA00004496"/>
    </source>
</evidence>
<evidence type="ECO:0000256" key="6">
    <source>
        <dbReference type="ARBA" id="ARBA00022695"/>
    </source>
</evidence>
<evidence type="ECO:0000259" key="13">
    <source>
        <dbReference type="Pfam" id="PF02768"/>
    </source>
</evidence>
<dbReference type="GO" id="GO:0008408">
    <property type="term" value="F:3'-5' exonuclease activity"/>
    <property type="evidence" value="ECO:0007669"/>
    <property type="project" value="InterPro"/>
</dbReference>
<gene>
    <name evidence="14" type="primary">dnaN</name>
    <name evidence="14" type="ORF">ERCICURV3402_082</name>
</gene>
<comment type="subunit">
    <text evidence="10">Forms a ring-shaped head-to-tail homodimer around DNA.</text>
</comment>
<keyword evidence="4 10" id="KW-0963">Cytoplasm</keyword>
<reference evidence="14 15" key="1">
    <citation type="submission" date="2019-02" db="EMBL/GenBank/DDBJ databases">
        <authorList>
            <person name="Manzano-Marin A."/>
            <person name="Manzano-Marin A."/>
        </authorList>
    </citation>
    <scope>NUCLEOTIDE SEQUENCE [LARGE SCALE GENOMIC DNA]</scope>
    <source>
        <strain evidence="14 15">ErCicurvipes</strain>
    </source>
</reference>
<evidence type="ECO:0000256" key="9">
    <source>
        <dbReference type="ARBA" id="ARBA00023125"/>
    </source>
</evidence>
<dbReference type="PANTHER" id="PTHR30478">
    <property type="entry name" value="DNA POLYMERASE III SUBUNIT BETA"/>
    <property type="match status" value="1"/>
</dbReference>
<dbReference type="GO" id="GO:0005737">
    <property type="term" value="C:cytoplasm"/>
    <property type="evidence" value="ECO:0007669"/>
    <property type="project" value="UniProtKB-SubCell"/>
</dbReference>
<dbReference type="GO" id="GO:0003677">
    <property type="term" value="F:DNA binding"/>
    <property type="evidence" value="ECO:0007669"/>
    <property type="project" value="UniProtKB-UniRule"/>
</dbReference>
<evidence type="ECO:0000313" key="15">
    <source>
        <dbReference type="Proteomes" id="UP000294441"/>
    </source>
</evidence>
<dbReference type="InterPro" id="IPR022637">
    <property type="entry name" value="DNA_polIII_beta_cen"/>
</dbReference>
<dbReference type="RefSeq" id="WP_157992408.1">
    <property type="nucleotide sequence ID" value="NZ_LR217713.1"/>
</dbReference>
<dbReference type="PANTHER" id="PTHR30478:SF0">
    <property type="entry name" value="BETA SLIDING CLAMP"/>
    <property type="match status" value="1"/>
</dbReference>
<dbReference type="AlphaFoldDB" id="A0A451D7S9"/>
<keyword evidence="7 10" id="KW-0235">DNA replication</keyword>
<feature type="domain" description="DNA polymerase III beta sliding clamp C-terminal" evidence="13">
    <location>
        <begin position="245"/>
        <end position="365"/>
    </location>
</feature>
<dbReference type="InterPro" id="IPR001001">
    <property type="entry name" value="DNA_polIII_beta"/>
</dbReference>
<evidence type="ECO:0000256" key="7">
    <source>
        <dbReference type="ARBA" id="ARBA00022705"/>
    </source>
</evidence>
<proteinExistence type="inferred from homology"/>
<dbReference type="GO" id="GO:0042802">
    <property type="term" value="F:identical protein binding"/>
    <property type="evidence" value="ECO:0007669"/>
    <property type="project" value="UniProtKB-ARBA"/>
</dbReference>
<comment type="similarity">
    <text evidence="2 10">Belongs to the beta sliding clamp family.</text>
</comment>